<dbReference type="Gene3D" id="1.25.40.310">
    <property type="entry name" value="Aconitate B, HEAT-like domain"/>
    <property type="match status" value="1"/>
</dbReference>
<evidence type="ECO:0000313" key="3">
    <source>
        <dbReference type="Proteomes" id="UP000321223"/>
    </source>
</evidence>
<organism evidence="2 3">
    <name type="scientific">Microcystis aeruginosa 11-30S32</name>
    <dbReference type="NCBI Taxonomy" id="2358142"/>
    <lineage>
        <taxon>Bacteria</taxon>
        <taxon>Bacillati</taxon>
        <taxon>Cyanobacteriota</taxon>
        <taxon>Cyanophyceae</taxon>
        <taxon>Oscillatoriophycideae</taxon>
        <taxon>Chroococcales</taxon>
        <taxon>Microcystaceae</taxon>
        <taxon>Microcystis</taxon>
    </lineage>
</organism>
<reference evidence="2 3" key="1">
    <citation type="journal article" date="2019" name="Appl. Environ. Microbiol.">
        <title>Co-occurrence of broad and narrow host-range viruses infecting the toxic bloom-forming cyanobacterium Microcystis aeruginosa.</title>
        <authorList>
            <person name="Morimoto D."/>
            <person name="Tominaga K."/>
            <person name="Nishimura Y."/>
            <person name="Yoshida N."/>
            <person name="Kimura S."/>
            <person name="Sako Y."/>
            <person name="Yoshida T."/>
        </authorList>
    </citation>
    <scope>NUCLEOTIDE SEQUENCE [LARGE SCALE GENOMIC DNA]</scope>
    <source>
        <strain evidence="2 3">11-30S32</strain>
    </source>
</reference>
<proteinExistence type="predicted"/>
<sequence length="102" mass="11594">MLEAYHRHVAERAKLGIPPLPLNAQQTAELCEILKNPPEELKGELLTLNEVLELSDTNPYANRLSMLRPMALGLSLNRNLLTGPIFPSMLWYVRNLCCQIRI</sequence>
<dbReference type="AlphaFoldDB" id="A0A510PD42"/>
<dbReference type="EMBL" id="BHVU01000010">
    <property type="protein sequence ID" value="GCA91678.1"/>
    <property type="molecule type" value="Genomic_DNA"/>
</dbReference>
<dbReference type="GO" id="GO:0003994">
    <property type="term" value="F:aconitate hydratase activity"/>
    <property type="evidence" value="ECO:0007669"/>
    <property type="project" value="InterPro"/>
</dbReference>
<dbReference type="GO" id="GO:0006099">
    <property type="term" value="P:tricarboxylic acid cycle"/>
    <property type="evidence" value="ECO:0007669"/>
    <property type="project" value="InterPro"/>
</dbReference>
<gene>
    <name evidence="2" type="ORF">MAE30S32_03300</name>
</gene>
<accession>A0A510PD42</accession>
<feature type="domain" description="Aconitase B HEAT-like" evidence="1">
    <location>
        <begin position="4"/>
        <end position="48"/>
    </location>
</feature>
<dbReference type="SUPFAM" id="SSF74778">
    <property type="entry name" value="Aconitase B, N-terminal domain"/>
    <property type="match status" value="1"/>
</dbReference>
<comment type="caution">
    <text evidence="2">The sequence shown here is derived from an EMBL/GenBank/DDBJ whole genome shotgun (WGS) entry which is preliminary data.</text>
</comment>
<dbReference type="Pfam" id="PF11791">
    <property type="entry name" value="Aconitase_B_N"/>
    <property type="match status" value="1"/>
</dbReference>
<dbReference type="InterPro" id="IPR015933">
    <property type="entry name" value="Aconitase_B_HEAT-like_dom"/>
</dbReference>
<protein>
    <submittedName>
        <fullName evidence="2">Bifunctional aconitate hydratase 2/2-methylisocitrate dehydratase</fullName>
    </submittedName>
</protein>
<dbReference type="Proteomes" id="UP000321223">
    <property type="component" value="Unassembled WGS sequence"/>
</dbReference>
<dbReference type="InterPro" id="IPR036288">
    <property type="entry name" value="Aconitase_B_HEAT-like_dom_sf"/>
</dbReference>
<evidence type="ECO:0000313" key="2">
    <source>
        <dbReference type="EMBL" id="GCA91678.1"/>
    </source>
</evidence>
<name>A0A510PD42_MICAE</name>
<evidence type="ECO:0000259" key="1">
    <source>
        <dbReference type="Pfam" id="PF11791"/>
    </source>
</evidence>